<dbReference type="SMART" id="SM00267">
    <property type="entry name" value="GGDEF"/>
    <property type="match status" value="1"/>
</dbReference>
<evidence type="ECO:0000259" key="4">
    <source>
        <dbReference type="PROSITE" id="PS50887"/>
    </source>
</evidence>
<feature type="transmembrane region" description="Helical" evidence="3">
    <location>
        <begin position="64"/>
        <end position="83"/>
    </location>
</feature>
<dbReference type="OrthoDB" id="9813903at2"/>
<feature type="transmembrane region" description="Helical" evidence="3">
    <location>
        <begin position="172"/>
        <end position="190"/>
    </location>
</feature>
<dbReference type="EMBL" id="SNZA01000007">
    <property type="protein sequence ID" value="TDR05863.1"/>
    <property type="molecule type" value="Genomic_DNA"/>
</dbReference>
<dbReference type="PANTHER" id="PTHR45138">
    <property type="entry name" value="REGULATORY COMPONENTS OF SENSORY TRANSDUCTION SYSTEM"/>
    <property type="match status" value="1"/>
</dbReference>
<dbReference type="PANTHER" id="PTHR45138:SF9">
    <property type="entry name" value="DIGUANYLATE CYCLASE DGCM-RELATED"/>
    <property type="match status" value="1"/>
</dbReference>
<evidence type="ECO:0000256" key="2">
    <source>
        <dbReference type="ARBA" id="ARBA00034247"/>
    </source>
</evidence>
<dbReference type="InterPro" id="IPR043128">
    <property type="entry name" value="Rev_trsase/Diguanyl_cyclase"/>
</dbReference>
<keyword evidence="3" id="KW-1133">Transmembrane helix</keyword>
<evidence type="ECO:0000256" key="1">
    <source>
        <dbReference type="ARBA" id="ARBA00012528"/>
    </source>
</evidence>
<dbReference type="CDD" id="cd01949">
    <property type="entry name" value="GGDEF"/>
    <property type="match status" value="1"/>
</dbReference>
<dbReference type="GO" id="GO:0052621">
    <property type="term" value="F:diguanylate cyclase activity"/>
    <property type="evidence" value="ECO:0007669"/>
    <property type="project" value="UniProtKB-EC"/>
</dbReference>
<evidence type="ECO:0000313" key="5">
    <source>
        <dbReference type="EMBL" id="TDR05863.1"/>
    </source>
</evidence>
<dbReference type="InterPro" id="IPR050469">
    <property type="entry name" value="Diguanylate_Cyclase"/>
</dbReference>
<proteinExistence type="predicted"/>
<feature type="transmembrane region" description="Helical" evidence="3">
    <location>
        <begin position="90"/>
        <end position="110"/>
    </location>
</feature>
<keyword evidence="3" id="KW-0812">Transmembrane</keyword>
<dbReference type="NCBIfam" id="TIGR00254">
    <property type="entry name" value="GGDEF"/>
    <property type="match status" value="1"/>
</dbReference>
<comment type="caution">
    <text evidence="5">The sequence shown here is derived from an EMBL/GenBank/DDBJ whole genome shotgun (WGS) entry which is preliminary data.</text>
</comment>
<dbReference type="RefSeq" id="WP_133564964.1">
    <property type="nucleotide sequence ID" value="NZ_SNZA01000007.1"/>
</dbReference>
<keyword evidence="3" id="KW-0472">Membrane</keyword>
<feature type="transmembrane region" description="Helical" evidence="3">
    <location>
        <begin position="38"/>
        <end position="58"/>
    </location>
</feature>
<evidence type="ECO:0000313" key="6">
    <source>
        <dbReference type="Proteomes" id="UP000295729"/>
    </source>
</evidence>
<dbReference type="Gene3D" id="3.30.70.270">
    <property type="match status" value="1"/>
</dbReference>
<dbReference type="Proteomes" id="UP000295729">
    <property type="component" value="Unassembled WGS sequence"/>
</dbReference>
<reference evidence="5 6" key="1">
    <citation type="submission" date="2019-03" db="EMBL/GenBank/DDBJ databases">
        <title>Genomic Encyclopedia of Type Strains, Phase IV (KMG-IV): sequencing the most valuable type-strain genomes for metagenomic binning, comparative biology and taxonomic classification.</title>
        <authorList>
            <person name="Goeker M."/>
        </authorList>
    </citation>
    <scope>NUCLEOTIDE SEQUENCE [LARGE SCALE GENOMIC DNA]</scope>
    <source>
        <strain evidence="5 6">DSM 5604</strain>
    </source>
</reference>
<dbReference type="PROSITE" id="PS50887">
    <property type="entry name" value="GGDEF"/>
    <property type="match status" value="1"/>
</dbReference>
<gene>
    <name evidence="5" type="ORF">C8D85_3384</name>
</gene>
<name>A0A4R6X1Z9_9GAMM</name>
<dbReference type="InterPro" id="IPR048435">
    <property type="entry name" value="MASE6"/>
</dbReference>
<dbReference type="Pfam" id="PF20966">
    <property type="entry name" value="MASE6"/>
    <property type="match status" value="1"/>
</dbReference>
<dbReference type="SUPFAM" id="SSF55073">
    <property type="entry name" value="Nucleotide cyclase"/>
    <property type="match status" value="1"/>
</dbReference>
<comment type="catalytic activity">
    <reaction evidence="2">
        <text>2 GTP = 3',3'-c-di-GMP + 2 diphosphate</text>
        <dbReference type="Rhea" id="RHEA:24898"/>
        <dbReference type="ChEBI" id="CHEBI:33019"/>
        <dbReference type="ChEBI" id="CHEBI:37565"/>
        <dbReference type="ChEBI" id="CHEBI:58805"/>
        <dbReference type="EC" id="2.7.7.65"/>
    </reaction>
</comment>
<feature type="transmembrane region" description="Helical" evidence="3">
    <location>
        <begin position="142"/>
        <end position="160"/>
    </location>
</feature>
<organism evidence="5 6">
    <name type="scientific">Marinomonas communis</name>
    <dbReference type="NCBI Taxonomy" id="28254"/>
    <lineage>
        <taxon>Bacteria</taxon>
        <taxon>Pseudomonadati</taxon>
        <taxon>Pseudomonadota</taxon>
        <taxon>Gammaproteobacteria</taxon>
        <taxon>Oceanospirillales</taxon>
        <taxon>Oceanospirillaceae</taxon>
        <taxon>Marinomonas</taxon>
    </lineage>
</organism>
<accession>A0A4R6X1Z9</accession>
<dbReference type="EC" id="2.7.7.65" evidence="1"/>
<dbReference type="InterPro" id="IPR000160">
    <property type="entry name" value="GGDEF_dom"/>
</dbReference>
<dbReference type="AlphaFoldDB" id="A0A4R6X1Z9"/>
<evidence type="ECO:0000256" key="3">
    <source>
        <dbReference type="SAM" id="Phobius"/>
    </source>
</evidence>
<dbReference type="InterPro" id="IPR029787">
    <property type="entry name" value="Nucleotide_cyclase"/>
</dbReference>
<dbReference type="Pfam" id="PF00990">
    <property type="entry name" value="GGDEF"/>
    <property type="match status" value="1"/>
</dbReference>
<sequence length="367" mass="41014">MSDKAPTSWTIRWKLWFSKTLNAGAVNDSFSNTSRRAFIINLFCLVGVLFTGPLGLISLLKGNLLIGLGLLSIASIYSLNHLYLRKTKNYLFSANVILYPLYALMLYLIYSGGVNGTGHVWIYCIPPVSLFLHGLKRGLLEVFLFILALVFILFFIPSPFDRYGYHPDLKSRIVYSFILISFLSTIYEYISSRFNQSLEALSSKLELAATTDPLTGLLNRRGLEQQMVAKEWLAPTVMVLDIDHFKSINDRFGHEHGDEYLKLVSKSMAGFLIGQKCLLSRWGGEEFLLLIEHQGDNKRFADALRNTVSNVSLTTQEGESVCTTVSIGVSELKLTETLLTAVGRADKALYEAKSHGRNCVVLASKAT</sequence>
<feature type="domain" description="GGDEF" evidence="4">
    <location>
        <begin position="233"/>
        <end position="365"/>
    </location>
</feature>
<keyword evidence="6" id="KW-1185">Reference proteome</keyword>
<protein>
    <recommendedName>
        <fullName evidence="1">diguanylate cyclase</fullName>
        <ecNumber evidence="1">2.7.7.65</ecNumber>
    </recommendedName>
</protein>